<evidence type="ECO:0000313" key="2">
    <source>
        <dbReference type="Proteomes" id="UP000261520"/>
    </source>
</evidence>
<proteinExistence type="predicted"/>
<dbReference type="SUPFAM" id="SSF48371">
    <property type="entry name" value="ARM repeat"/>
    <property type="match status" value="1"/>
</dbReference>
<name>A0A3B3ZEN9_9GOBI</name>
<dbReference type="PANTHER" id="PTHR16199">
    <property type="entry name" value="CONDENSIN-2 COMPLEX SUBUNIT G2"/>
    <property type="match status" value="1"/>
</dbReference>
<keyword evidence="2" id="KW-1185">Reference proteome</keyword>
<dbReference type="GO" id="GO:0000796">
    <property type="term" value="C:condensin complex"/>
    <property type="evidence" value="ECO:0007669"/>
    <property type="project" value="TreeGrafter"/>
</dbReference>
<dbReference type="Ensembl" id="ENSPMGT00000003293.1">
    <property type="protein sequence ID" value="ENSPMGP00000003105.1"/>
    <property type="gene ID" value="ENSPMGG00000002638.1"/>
</dbReference>
<organism evidence="1 2">
    <name type="scientific">Periophthalmus magnuspinnatus</name>
    <dbReference type="NCBI Taxonomy" id="409849"/>
    <lineage>
        <taxon>Eukaryota</taxon>
        <taxon>Metazoa</taxon>
        <taxon>Chordata</taxon>
        <taxon>Craniata</taxon>
        <taxon>Vertebrata</taxon>
        <taxon>Euteleostomi</taxon>
        <taxon>Actinopterygii</taxon>
        <taxon>Neopterygii</taxon>
        <taxon>Teleostei</taxon>
        <taxon>Neoteleostei</taxon>
        <taxon>Acanthomorphata</taxon>
        <taxon>Gobiaria</taxon>
        <taxon>Gobiiformes</taxon>
        <taxon>Gobioidei</taxon>
        <taxon>Gobiidae</taxon>
        <taxon>Oxudercinae</taxon>
        <taxon>Periophthalmus</taxon>
    </lineage>
</organism>
<evidence type="ECO:0000313" key="1">
    <source>
        <dbReference type="Ensembl" id="ENSPMGP00000003105.1"/>
    </source>
</evidence>
<dbReference type="AlphaFoldDB" id="A0A3B3ZEN9"/>
<sequence>MLKREAFLAAACKENAEDFLRFIQLHNDKTEPFDVEEVVQEMPRDQRDILWARMSLLLQEVLSKLPPQRWDEKKSEGPGNMDVESSLDSVAIVEGVTLVAAQSVQVLQDGETYSALLGIVSVLHDVLVLLPISEAPLLSALHSLCELWWKKGLEEKEKFGRTALYVSLQKCFTLKKLVVEIQRIWNLHEVVLTLDYNSDDNKEITDLLLQCFYHILSQGKRFLVFLFSWNINFIWVIHGTIKNQLEFFSKKTVVHIMEIYFRAWKKASGDFLDKIQSICIQDFMQNAILLHRASPVYSKVRQIVSYFHLRKGCHEVDKMLYTLYKPILWKALNVSEQTPLSFSLRPFPFMTQMMLRILIQPCKSSLMLLLDDPHPIVRSNAILGVCKILAKCWELFPPIIITDFLKKILLELATDTSSADVRCSVFKCLTIVLDNALSHALLEKLLPNLKYSLHDNSEKVRTAFLDMLIKVKAVRAAKFWDVCHMDHLLARLATDTQSVSKRIVNLLFKSFFPVNEPEKEWCCRCITLIQMNPMAARKFYQFAFKHTAPTNIIKLMLAIRRVLNSCVQDCDVSDINDSNKENSTVIVGKDMAVVASLLEIVVILWRSVQKPLKQNAEAQKFTCDKFGSVMGKYFCAFEDVRCTPPLVQLASFMPPAAVPTFSCGVLSKLKRMETGAVPKQYNQLLDCLCSWGQAAEIVDLISNWLSEPLPTDTETVEAKPDLALAYLDYLLTHSQTREKVLALGQRPLKHLHSLLGNWKLILYAHLKSSEEPSVASVQTALKAFTCHGRFGAHLQHNSSDDREHLLSLELDASWISERVLPFMAKPNENGGGLGTPLSLAVQIIEVNVLLVGLSDETFRGQILHLKSHYTYNFWLAEAGYLCIPMILPILKEVADSYAPDNNEALDNPENPATVILGVVANIFQKIIELLARHLRKNPEEGQQLCQSSVAGLADFLQTAQTWDRAPLNGVFSTLFAVIVVEKRYKLNKISYPEEVIVPETLDDMPPLPSILLSTILKSPSVTKSFLAEIISSLDSEAIESLTEVAAVLHILAVIKHSTLKEMHVTLILYFSVTRFCFFRVIYESSVKTINDILDL</sequence>
<dbReference type="InterPro" id="IPR024741">
    <property type="entry name" value="Condensin2_G2"/>
</dbReference>
<protein>
    <submittedName>
        <fullName evidence="1">Uncharacterized protein</fullName>
    </submittedName>
</protein>
<dbReference type="InterPro" id="IPR016024">
    <property type="entry name" value="ARM-type_fold"/>
</dbReference>
<reference evidence="1" key="1">
    <citation type="submission" date="2025-08" db="UniProtKB">
        <authorList>
            <consortium name="Ensembl"/>
        </authorList>
    </citation>
    <scope>IDENTIFICATION</scope>
</reference>
<dbReference type="STRING" id="409849.ENSPMGP00000003105"/>
<dbReference type="GO" id="GO:0005634">
    <property type="term" value="C:nucleus"/>
    <property type="evidence" value="ECO:0007669"/>
    <property type="project" value="InterPro"/>
</dbReference>
<dbReference type="Proteomes" id="UP000261520">
    <property type="component" value="Unplaced"/>
</dbReference>
<dbReference type="Pfam" id="PF12422">
    <property type="entry name" value="Condensin2nSMC"/>
    <property type="match status" value="1"/>
</dbReference>
<dbReference type="GO" id="GO:0000070">
    <property type="term" value="P:mitotic sister chromatid segregation"/>
    <property type="evidence" value="ECO:0007669"/>
    <property type="project" value="TreeGrafter"/>
</dbReference>
<accession>A0A3B3ZEN9</accession>
<dbReference type="PANTHER" id="PTHR16199:SF4">
    <property type="entry name" value="CONDENSIN-2 COMPLEX SUBUNIT G2"/>
    <property type="match status" value="1"/>
</dbReference>
<dbReference type="InterPro" id="IPR011989">
    <property type="entry name" value="ARM-like"/>
</dbReference>
<reference evidence="1" key="2">
    <citation type="submission" date="2025-09" db="UniProtKB">
        <authorList>
            <consortium name="Ensembl"/>
        </authorList>
    </citation>
    <scope>IDENTIFICATION</scope>
</reference>
<dbReference type="Gene3D" id="1.25.10.10">
    <property type="entry name" value="Leucine-rich Repeat Variant"/>
    <property type="match status" value="1"/>
</dbReference>